<dbReference type="RefSeq" id="WP_093309474.1">
    <property type="nucleotide sequence ID" value="NZ_FNYH01000006.1"/>
</dbReference>
<sequence length="1202" mass="133967">MSELLQQEIQHLQQQIRIGKQAAPQCLQAFVDEAALTQSLTAELNPLWAAYQPVLASLSASLKDPFYWLVLGEDAYLYERQHQRLWCLPTGVGDFSLFKISAGKSLPIEKRCWQGQAWKLPSVEALVSFAQTPENPMRRDSTRLFGQWSWLTAAGHLDLDDRQPSPTDGYKGYFLGVIRITWDALLRLSQQQGGCLIANTPDLTRQLHTHYDLSDSIIDTAAFVQGLKQAPCALAQVQASAAFRALDAWYHKIPVRVAHQIGAQIGRQVQQQVRRLPASLQPLLHPKSLVTTLMAEVVPVIKARHVQLAQAPQQAFYWLVQAEEVFLLEARTHWVWQIPKDLEDLDTKAAQTRLSQDTGVEAHQRWQLPSADELHTFAQTPNNPMRQGSNARLFNRYHWLTTAGWINLDNAFTDPTKDGKGACLGVIKAYGQHTWADLLALCADKGWRLVAASPVSTETQEALHGGDTPNLAQLQQSLQDLPNNADLPDLPDFDQQIPARVRALVMQSLTHLDAEISPLPPLTVQQMQDLGLWELWGLPAETLEDLAAQARNPALDVRACPVAIDFGTSSTVVGYLEQGRKKLIRIGVKDFTSPVEQIHFENPTILEFVDIATSMQAWQSTPYRPRIPWGAMRCSHEALASLRDNEGDTRITASILAKMKQWALRDTQDTSIRLCDQVQGQAFTLAPLTLRNPTKGQALQVDSEYPLDPIELYAYFLGLSINWRQRGIFLQYYMTFPVAYPQAVKDKILSSFRRGLQRSLPQTLLNSPQFDDFSVEERASEPAAFAATALPYFGIQPTAAGQAYGVFDFGGGTADFDFGVYREPNAEEEDQGYEEVLEHFGAAGDKFLGGENLLEHLAYETFKANLDLCRSKSLAFTQPLDGEDFPGSELLLEQTQAAATNTQVLMGRLRAFWEKNEHNSQGIEKVKLLDRQGQEVNCELSLPYEDLEAFLQQRLLQGVKNFFTALHKAFTEADLMPEKVHLFLAGNASLSPRLQRLFAWIAPTAEGAQGEETDETALALAKAGSEEVQAWVHQIFGKSVPEFVLFQPITENPQDPYQATTKTGVALGLLDLCPGSPMAIVNRAALTSQGEAPFNFYVGAIRRRQFQPALKRHAPYGVWQEAGPVRENTFTLVSSQSPAANTGLLAQDDPTLIHQRLTFVHAQGHKVFVRPLTPYQIELCTGVHREAVEAGEISNQQKITLG</sequence>
<dbReference type="SUPFAM" id="SSF53067">
    <property type="entry name" value="Actin-like ATPase domain"/>
    <property type="match status" value="1"/>
</dbReference>
<dbReference type="AlphaFoldDB" id="A0A1H6SFY0"/>
<dbReference type="STRING" id="64971.SAMN05421831_10690"/>
<keyword evidence="2" id="KW-1185">Reference proteome</keyword>
<accession>A0A1H6SFY0</accession>
<organism evidence="1 2">
    <name type="scientific">Allopseudospirillum japonicum</name>
    <dbReference type="NCBI Taxonomy" id="64971"/>
    <lineage>
        <taxon>Bacteria</taxon>
        <taxon>Pseudomonadati</taxon>
        <taxon>Pseudomonadota</taxon>
        <taxon>Gammaproteobacteria</taxon>
        <taxon>Oceanospirillales</taxon>
        <taxon>Oceanospirillaceae</taxon>
        <taxon>Allopseudospirillum</taxon>
    </lineage>
</organism>
<dbReference type="InterPro" id="IPR043129">
    <property type="entry name" value="ATPase_NBD"/>
</dbReference>
<dbReference type="OrthoDB" id="8476780at2"/>
<dbReference type="Proteomes" id="UP000242999">
    <property type="component" value="Unassembled WGS sequence"/>
</dbReference>
<name>A0A1H6SFY0_9GAMM</name>
<dbReference type="EMBL" id="FNYH01000006">
    <property type="protein sequence ID" value="SEI64804.1"/>
    <property type="molecule type" value="Genomic_DNA"/>
</dbReference>
<proteinExistence type="predicted"/>
<evidence type="ECO:0000313" key="2">
    <source>
        <dbReference type="Proteomes" id="UP000242999"/>
    </source>
</evidence>
<dbReference type="Gene3D" id="3.30.420.40">
    <property type="match status" value="2"/>
</dbReference>
<gene>
    <name evidence="1" type="ORF">SAMN05421831_10690</name>
</gene>
<reference evidence="2" key="1">
    <citation type="submission" date="2016-10" db="EMBL/GenBank/DDBJ databases">
        <authorList>
            <person name="Varghese N."/>
            <person name="Submissions S."/>
        </authorList>
    </citation>
    <scope>NUCLEOTIDE SEQUENCE [LARGE SCALE GENOMIC DNA]</scope>
    <source>
        <strain evidence="2">DSM 7165</strain>
    </source>
</reference>
<dbReference type="Gene3D" id="3.90.640.10">
    <property type="entry name" value="Actin, Chain A, domain 4"/>
    <property type="match status" value="1"/>
</dbReference>
<protein>
    <submittedName>
        <fullName evidence="1">Uncharacterized protein</fullName>
    </submittedName>
</protein>
<evidence type="ECO:0000313" key="1">
    <source>
        <dbReference type="EMBL" id="SEI64804.1"/>
    </source>
</evidence>